<evidence type="ECO:0000259" key="4">
    <source>
        <dbReference type="PROSITE" id="PS50042"/>
    </source>
</evidence>
<dbReference type="Pfam" id="PF00617">
    <property type="entry name" value="RasGEF"/>
    <property type="match status" value="1"/>
</dbReference>
<dbReference type="InterPro" id="IPR019804">
    <property type="entry name" value="Ras_G-nucl-exch_fac_CS"/>
</dbReference>
<evidence type="ECO:0000259" key="5">
    <source>
        <dbReference type="PROSITE" id="PS50186"/>
    </source>
</evidence>
<feature type="domain" description="Cyclic nucleotide-binding" evidence="4">
    <location>
        <begin position="417"/>
        <end position="518"/>
    </location>
</feature>
<evidence type="ECO:0000259" key="3">
    <source>
        <dbReference type="PROSITE" id="PS50009"/>
    </source>
</evidence>
<reference evidence="7 8" key="1">
    <citation type="submission" date="2014-11" db="EMBL/GenBank/DDBJ databases">
        <title>Genetic blueprint of the zoonotic pathogen Toxocara canis.</title>
        <authorList>
            <person name="Zhu X.-Q."/>
            <person name="Korhonen P.K."/>
            <person name="Cai H."/>
            <person name="Young N.D."/>
            <person name="Nejsum P."/>
            <person name="von Samson-Himmelstjerna G."/>
            <person name="Boag P.R."/>
            <person name="Tan P."/>
            <person name="Li Q."/>
            <person name="Min J."/>
            <person name="Yang Y."/>
            <person name="Wang X."/>
            <person name="Fang X."/>
            <person name="Hall R.S."/>
            <person name="Hofmann A."/>
            <person name="Sternberg P.W."/>
            <person name="Jex A.R."/>
            <person name="Gasser R.B."/>
        </authorList>
    </citation>
    <scope>NUCLEOTIDE SEQUENCE [LARGE SCALE GENOMIC DNA]</scope>
    <source>
        <strain evidence="7">PN_DK_2014</strain>
    </source>
</reference>
<organism evidence="7 8">
    <name type="scientific">Toxocara canis</name>
    <name type="common">Canine roundworm</name>
    <dbReference type="NCBI Taxonomy" id="6265"/>
    <lineage>
        <taxon>Eukaryota</taxon>
        <taxon>Metazoa</taxon>
        <taxon>Ecdysozoa</taxon>
        <taxon>Nematoda</taxon>
        <taxon>Chromadorea</taxon>
        <taxon>Rhabditida</taxon>
        <taxon>Spirurina</taxon>
        <taxon>Ascaridomorpha</taxon>
        <taxon>Ascaridoidea</taxon>
        <taxon>Toxocaridae</taxon>
        <taxon>Toxocara</taxon>
    </lineage>
</organism>
<dbReference type="Gene3D" id="1.20.870.10">
    <property type="entry name" value="Son of sevenless (SoS) protein Chain: S domain 1"/>
    <property type="match status" value="1"/>
</dbReference>
<dbReference type="Gene3D" id="2.60.120.10">
    <property type="entry name" value="Jelly Rolls"/>
    <property type="match status" value="2"/>
</dbReference>
<dbReference type="PANTHER" id="PTHR23113:SF327">
    <property type="entry name" value="EXCHANGE PROTEIN DIRECTLY ACTIVATED BY CAMP, ISOFORM E"/>
    <property type="match status" value="1"/>
</dbReference>
<dbReference type="Pfam" id="PF00610">
    <property type="entry name" value="DEP"/>
    <property type="match status" value="1"/>
</dbReference>
<evidence type="ECO:0000313" key="7">
    <source>
        <dbReference type="EMBL" id="KHN84810.1"/>
    </source>
</evidence>
<name>A0A0B2VV40_TOXCA</name>
<dbReference type="STRING" id="6265.A0A0B2VV40"/>
<dbReference type="PROSITE" id="PS50212">
    <property type="entry name" value="RASGEF_NTER"/>
    <property type="match status" value="1"/>
</dbReference>
<dbReference type="Gene3D" id="1.10.840.10">
    <property type="entry name" value="Ras guanine-nucleotide exchange factors catalytic domain"/>
    <property type="match status" value="1"/>
</dbReference>
<dbReference type="CDD" id="cd00038">
    <property type="entry name" value="CAP_ED"/>
    <property type="match status" value="2"/>
</dbReference>
<evidence type="ECO:0000256" key="2">
    <source>
        <dbReference type="PROSITE-ProRule" id="PRU00168"/>
    </source>
</evidence>
<dbReference type="SUPFAM" id="SSF54236">
    <property type="entry name" value="Ubiquitin-like"/>
    <property type="match status" value="1"/>
</dbReference>
<dbReference type="SUPFAM" id="SSF51206">
    <property type="entry name" value="cAMP-binding domain-like"/>
    <property type="match status" value="2"/>
</dbReference>
<feature type="domain" description="Ras-GEF" evidence="3">
    <location>
        <begin position="848"/>
        <end position="1084"/>
    </location>
</feature>
<dbReference type="SMART" id="SM00229">
    <property type="entry name" value="RasGEFN"/>
    <property type="match status" value="1"/>
</dbReference>
<dbReference type="InterPro" id="IPR018490">
    <property type="entry name" value="cNMP-bd_dom_sf"/>
</dbReference>
<dbReference type="PANTHER" id="PTHR23113">
    <property type="entry name" value="GUANINE NUCLEOTIDE EXCHANGE FACTOR"/>
    <property type="match status" value="1"/>
</dbReference>
<dbReference type="PROSITE" id="PS00720">
    <property type="entry name" value="RASGEF"/>
    <property type="match status" value="1"/>
</dbReference>
<proteinExistence type="predicted"/>
<dbReference type="GO" id="GO:0007265">
    <property type="term" value="P:Ras protein signal transduction"/>
    <property type="evidence" value="ECO:0007669"/>
    <property type="project" value="TreeGrafter"/>
</dbReference>
<dbReference type="InterPro" id="IPR036964">
    <property type="entry name" value="RASGEF_cat_dom_sf"/>
</dbReference>
<comment type="caution">
    <text evidence="7">The sequence shown here is derived from an EMBL/GenBank/DDBJ whole genome shotgun (WGS) entry which is preliminary data.</text>
</comment>
<evidence type="ECO:0000256" key="1">
    <source>
        <dbReference type="ARBA" id="ARBA00022658"/>
    </source>
</evidence>
<keyword evidence="8" id="KW-1185">Reference proteome</keyword>
<gene>
    <name evidence="7" type="primary">epac-1</name>
    <name evidence="7" type="ORF">Tcan_03797</name>
</gene>
<keyword evidence="1 2" id="KW-0344">Guanine-nucleotide releasing factor</keyword>
<dbReference type="OMA" id="WEKHRQS"/>
<dbReference type="Pfam" id="PF00618">
    <property type="entry name" value="RasGEF_N"/>
    <property type="match status" value="1"/>
</dbReference>
<dbReference type="CDD" id="cd00155">
    <property type="entry name" value="RasGEF"/>
    <property type="match status" value="1"/>
</dbReference>
<dbReference type="EMBL" id="JPKZ01000899">
    <property type="protein sequence ID" value="KHN84810.1"/>
    <property type="molecule type" value="Genomic_DNA"/>
</dbReference>
<protein>
    <submittedName>
        <fullName evidence="7">Rap guanine nucleotide exchange factor 1</fullName>
    </submittedName>
</protein>
<dbReference type="Gene3D" id="3.10.20.90">
    <property type="entry name" value="Phosphatidylinositol 3-kinase Catalytic Subunit, Chain A, domain 1"/>
    <property type="match status" value="1"/>
</dbReference>
<dbReference type="Gene3D" id="1.10.10.10">
    <property type="entry name" value="Winged helix-like DNA-binding domain superfamily/Winged helix DNA-binding domain"/>
    <property type="match status" value="1"/>
</dbReference>
<dbReference type="InterPro" id="IPR029071">
    <property type="entry name" value="Ubiquitin-like_domsf"/>
</dbReference>
<dbReference type="GO" id="GO:0005085">
    <property type="term" value="F:guanyl-nucleotide exchange factor activity"/>
    <property type="evidence" value="ECO:0007669"/>
    <property type="project" value="UniProtKB-KW"/>
</dbReference>
<dbReference type="InterPro" id="IPR008937">
    <property type="entry name" value="Ras-like_GEF"/>
</dbReference>
<dbReference type="SUPFAM" id="SSF46785">
    <property type="entry name" value="Winged helix' DNA-binding domain"/>
    <property type="match status" value="1"/>
</dbReference>
<dbReference type="AlphaFoldDB" id="A0A0B2VV40"/>
<dbReference type="InterPro" id="IPR036388">
    <property type="entry name" value="WH-like_DNA-bd_sf"/>
</dbReference>
<dbReference type="PROSITE" id="PS50042">
    <property type="entry name" value="CNMP_BINDING_3"/>
    <property type="match status" value="2"/>
</dbReference>
<dbReference type="InterPro" id="IPR000591">
    <property type="entry name" value="DEP_dom"/>
</dbReference>
<dbReference type="PROSITE" id="PS50186">
    <property type="entry name" value="DEP"/>
    <property type="match status" value="1"/>
</dbReference>
<sequence length="1090" mass="123770">MALSIGFSKAAKENECQLTSFGPFSRSRAHISLFILCACRAHVTLTGIYHMAYALFQQGDQIAYWYLLLSGEVQLFIPATKGRGGRVIETLNSVALFGELSVQRHTCSARVTRNSEFVTINHAHFIALYNKHADHLQPHLIIMQDLISDDVGFRPPTVPPHRQHHVRHNAFAADVEEYEPPEDDVVYDFADMRQRCAELGDHSRSLRNHARAQMLEGQADAQWNDPPSSLFELSNSISLESRTIEAGLLLKQTMQIRAAGLIRDRKGNMQIYRWCMVGTEMVDWLCSLANETLNSTTTPLTRFQVVGMWQALLDNGIISHVNSELQFADKHVFYRWTIDDGNDELVMRARNDHLSELENPLPPLLPAPHLSDVASAVFFLSTIGPDALFRMILSKPSSERTAEELELVYEELLHVKALAHLSTMVKRELASVVFFEQHQHAGTVLFRQGDEGNCWYIILKGSVNVSIHGKGVVCTLQEGDDFGKLALVNDAPRAATIALCEDNSQFLRVDKTDFNRILRDVEANTVRLKEHGHDVLVLEKINTTYNRDATTDPYTGEPLTPRQNCCYSVMAGLPEKMVEYLLETRIDAHAEDSYVDTFLEDFVLTHTIYMPPNILCNYLKNYYMRGSTVRPDNGRPLDDVELRIGAKKRVVVFLGLWVHTLGIHFFLDPVSNSFVEELYCCVLEDSRQLCGMLPILERMSAIRQLRENAMRTLNRHPSVVLDCGVYCAHAPAPNPVLPFDTCNQVICLSDTSLFTMSIRLDKTAAEICDLAKVKVRYGGSNEEFKLVEVKSNGERVVFSPTDVSIPTMISLNGRLYIAYADEIETLTPLLQQDGPVESVHASMLELLSSVDIAQQLSIFHTQLFEATDEIELITQVFGRDQFPGRIPSNLDLLMRRFNEVQFWTTTEVLLAHGPSKRVTMLKKFIKIASHAKENRDLMSLFAIILGLSNVAVSRITHIWDKLPSKMRRQYAEFEALLDPSRNHRAYRMLVAKMSSPTVPFVPLLLKDLTFTHEGNKTYFAGLVNFEKMHMIANVLRSFKQCKSKYPVTSFDHKKVFESKNLIRNFKVIDNQRRLMEISFQIEPSKRKRAE</sequence>
<dbReference type="SMART" id="SM00049">
    <property type="entry name" value="DEP"/>
    <property type="match status" value="1"/>
</dbReference>
<dbReference type="CDD" id="cd06224">
    <property type="entry name" value="REM"/>
    <property type="match status" value="1"/>
</dbReference>
<dbReference type="SMART" id="SM00147">
    <property type="entry name" value="RasGEF"/>
    <property type="match status" value="1"/>
</dbReference>
<dbReference type="InterPro" id="IPR001895">
    <property type="entry name" value="RASGEF_cat_dom"/>
</dbReference>
<dbReference type="InterPro" id="IPR000651">
    <property type="entry name" value="Ras-like_Gua-exchang_fac_N"/>
</dbReference>
<dbReference type="InterPro" id="IPR014710">
    <property type="entry name" value="RmlC-like_jellyroll"/>
</dbReference>
<dbReference type="InterPro" id="IPR023578">
    <property type="entry name" value="Ras_GEF_dom_sf"/>
</dbReference>
<dbReference type="Gene3D" id="1.10.8.1240">
    <property type="match status" value="1"/>
</dbReference>
<dbReference type="Pfam" id="PF00027">
    <property type="entry name" value="cNMP_binding"/>
    <property type="match status" value="2"/>
</dbReference>
<dbReference type="OrthoDB" id="21144at2759"/>
<dbReference type="InterPro" id="IPR000595">
    <property type="entry name" value="cNMP-bd_dom"/>
</dbReference>
<evidence type="ECO:0000313" key="8">
    <source>
        <dbReference type="Proteomes" id="UP000031036"/>
    </source>
</evidence>
<evidence type="ECO:0000259" key="6">
    <source>
        <dbReference type="PROSITE" id="PS50212"/>
    </source>
</evidence>
<dbReference type="SUPFAM" id="SSF48366">
    <property type="entry name" value="Ras GEF"/>
    <property type="match status" value="1"/>
</dbReference>
<dbReference type="InterPro" id="IPR036390">
    <property type="entry name" value="WH_DNA-bd_sf"/>
</dbReference>
<feature type="domain" description="N-terminal Ras-GEF" evidence="6">
    <location>
        <begin position="565"/>
        <end position="710"/>
    </location>
</feature>
<accession>A0A0B2VV40</accession>
<feature type="domain" description="DEP" evidence="5">
    <location>
        <begin position="244"/>
        <end position="338"/>
    </location>
</feature>
<dbReference type="GO" id="GO:0005886">
    <property type="term" value="C:plasma membrane"/>
    <property type="evidence" value="ECO:0007669"/>
    <property type="project" value="TreeGrafter"/>
</dbReference>
<dbReference type="SMART" id="SM00100">
    <property type="entry name" value="cNMP"/>
    <property type="match status" value="2"/>
</dbReference>
<feature type="domain" description="Cyclic nucleotide-binding" evidence="4">
    <location>
        <begin position="55"/>
        <end position="102"/>
    </location>
</feature>
<dbReference type="Proteomes" id="UP000031036">
    <property type="component" value="Unassembled WGS sequence"/>
</dbReference>
<dbReference type="PROSITE" id="PS50009">
    <property type="entry name" value="RASGEF_CAT"/>
    <property type="match status" value="1"/>
</dbReference>